<reference evidence="4 5" key="1">
    <citation type="journal article" date="2016" name="Nat. Commun.">
        <title>Ectomycorrhizal ecology is imprinted in the genome of the dominant symbiotic fungus Cenococcum geophilum.</title>
        <authorList>
            <consortium name="DOE Joint Genome Institute"/>
            <person name="Peter M."/>
            <person name="Kohler A."/>
            <person name="Ohm R.A."/>
            <person name="Kuo A."/>
            <person name="Krutzmann J."/>
            <person name="Morin E."/>
            <person name="Arend M."/>
            <person name="Barry K.W."/>
            <person name="Binder M."/>
            <person name="Choi C."/>
            <person name="Clum A."/>
            <person name="Copeland A."/>
            <person name="Grisel N."/>
            <person name="Haridas S."/>
            <person name="Kipfer T."/>
            <person name="LaButti K."/>
            <person name="Lindquist E."/>
            <person name="Lipzen A."/>
            <person name="Maire R."/>
            <person name="Meier B."/>
            <person name="Mihaltcheva S."/>
            <person name="Molinier V."/>
            <person name="Murat C."/>
            <person name="Poggeler S."/>
            <person name="Quandt C.A."/>
            <person name="Sperisen C."/>
            <person name="Tritt A."/>
            <person name="Tisserant E."/>
            <person name="Crous P.W."/>
            <person name="Henrissat B."/>
            <person name="Nehls U."/>
            <person name="Egli S."/>
            <person name="Spatafora J.W."/>
            <person name="Grigoriev I.V."/>
            <person name="Martin F.M."/>
        </authorList>
    </citation>
    <scope>NUCLEOTIDE SEQUENCE [LARGE SCALE GENOMIC DNA]</scope>
    <source>
        <strain evidence="4 5">CBS 207.34</strain>
    </source>
</reference>
<keyword evidence="2" id="KW-0472">Membrane</keyword>
<keyword evidence="2" id="KW-0812">Transmembrane</keyword>
<feature type="signal peptide" evidence="3">
    <location>
        <begin position="1"/>
        <end position="26"/>
    </location>
</feature>
<feature type="compositionally biased region" description="Low complexity" evidence="1">
    <location>
        <begin position="184"/>
        <end position="200"/>
    </location>
</feature>
<feature type="region of interest" description="Disordered" evidence="1">
    <location>
        <begin position="262"/>
        <end position="314"/>
    </location>
</feature>
<sequence length="314" mass="32501">MPSFQLPGLLPALSLTAALLLPFASCMCYVSNGSAVLNWGPDSVYQPCSDDSSNPLSTICCAINRPNPSGGNITNGFTQDTCLPSGLCENISTDKNGNIVYAYWRDYCTVSDYTSSKCLDVCTGYGQASSDGTAELTPCGTGNNVTKWCCGHGNTACCSEDSVLNIPISLGVSSASSSVSSSVTTSITSSTTPPTSTSTAEFPFNTTPPPLPSTSTGLTTASKAGIGVGAAAGAIFFIGLSIWVGLFLRRKKKTEAYELQSQQASYGEAPKDAQVSTTPLPELGGREVGELAGEEVMGEGRQKGRRSGELVELG</sequence>
<accession>A0A8E2JXP2</accession>
<gene>
    <name evidence="4" type="ORF">AOQ84DRAFT_226595</name>
</gene>
<evidence type="ECO:0000256" key="2">
    <source>
        <dbReference type="SAM" id="Phobius"/>
    </source>
</evidence>
<evidence type="ECO:0000256" key="1">
    <source>
        <dbReference type="SAM" id="MobiDB-lite"/>
    </source>
</evidence>
<keyword evidence="2" id="KW-1133">Transmembrane helix</keyword>
<dbReference type="Proteomes" id="UP000250140">
    <property type="component" value="Unassembled WGS sequence"/>
</dbReference>
<proteinExistence type="predicted"/>
<feature type="chain" id="PRO_5034979655" evidence="3">
    <location>
        <begin position="27"/>
        <end position="314"/>
    </location>
</feature>
<evidence type="ECO:0000313" key="5">
    <source>
        <dbReference type="Proteomes" id="UP000250140"/>
    </source>
</evidence>
<organism evidence="4 5">
    <name type="scientific">Glonium stellatum</name>
    <dbReference type="NCBI Taxonomy" id="574774"/>
    <lineage>
        <taxon>Eukaryota</taxon>
        <taxon>Fungi</taxon>
        <taxon>Dikarya</taxon>
        <taxon>Ascomycota</taxon>
        <taxon>Pezizomycotina</taxon>
        <taxon>Dothideomycetes</taxon>
        <taxon>Pleosporomycetidae</taxon>
        <taxon>Gloniales</taxon>
        <taxon>Gloniaceae</taxon>
        <taxon>Glonium</taxon>
    </lineage>
</organism>
<feature type="compositionally biased region" description="Basic and acidic residues" evidence="1">
    <location>
        <begin position="298"/>
        <end position="314"/>
    </location>
</feature>
<dbReference type="EMBL" id="KV748802">
    <property type="protein sequence ID" value="OCL12977.1"/>
    <property type="molecule type" value="Genomic_DNA"/>
</dbReference>
<dbReference type="OrthoDB" id="5215637at2759"/>
<evidence type="ECO:0000256" key="3">
    <source>
        <dbReference type="SAM" id="SignalP"/>
    </source>
</evidence>
<dbReference type="AlphaFoldDB" id="A0A8E2JXP2"/>
<keyword evidence="3" id="KW-0732">Signal</keyword>
<name>A0A8E2JXP2_9PEZI</name>
<evidence type="ECO:0000313" key="4">
    <source>
        <dbReference type="EMBL" id="OCL12977.1"/>
    </source>
</evidence>
<keyword evidence="5" id="KW-1185">Reference proteome</keyword>
<feature type="transmembrane region" description="Helical" evidence="2">
    <location>
        <begin position="224"/>
        <end position="248"/>
    </location>
</feature>
<protein>
    <submittedName>
        <fullName evidence="4">Uncharacterized protein</fullName>
    </submittedName>
</protein>
<feature type="region of interest" description="Disordered" evidence="1">
    <location>
        <begin position="184"/>
        <end position="217"/>
    </location>
</feature>